<proteinExistence type="predicted"/>
<dbReference type="Proteomes" id="UP000280346">
    <property type="component" value="Unassembled WGS sequence"/>
</dbReference>
<feature type="region of interest" description="Disordered" evidence="1">
    <location>
        <begin position="102"/>
        <end position="130"/>
    </location>
</feature>
<dbReference type="AlphaFoldDB" id="A0A3S0VDH2"/>
<dbReference type="Pfam" id="PF09709">
    <property type="entry name" value="Cas_Csd1"/>
    <property type="match status" value="1"/>
</dbReference>
<sequence>MGRLFAVLENAQHAALGQLNASVRDRYYGAASAAPASVFPRLLRTTTHHLAVLHRDRRTRGLAVWFEREIDEITRGLDMSLPRQLQLLSQGRFAIGYYHQRHTRKPAPEAADPASQPGPDSAEVAPEFEE</sequence>
<name>A0A3S0VDH2_9PROT</name>
<keyword evidence="3" id="KW-1185">Reference proteome</keyword>
<dbReference type="OrthoDB" id="9778918at2"/>
<evidence type="ECO:0000313" key="2">
    <source>
        <dbReference type="EMBL" id="RUQ59570.1"/>
    </source>
</evidence>
<evidence type="ECO:0000256" key="1">
    <source>
        <dbReference type="SAM" id="MobiDB-lite"/>
    </source>
</evidence>
<evidence type="ECO:0008006" key="4">
    <source>
        <dbReference type="Google" id="ProtNLM"/>
    </source>
</evidence>
<dbReference type="InterPro" id="IPR010144">
    <property type="entry name" value="CRISPR-assoc_prot_Csd1-typ"/>
</dbReference>
<evidence type="ECO:0000313" key="3">
    <source>
        <dbReference type="Proteomes" id="UP000280346"/>
    </source>
</evidence>
<gene>
    <name evidence="2" type="ORF">EJ913_31095</name>
</gene>
<dbReference type="EMBL" id="RZIJ01000063">
    <property type="protein sequence ID" value="RUQ59570.1"/>
    <property type="molecule type" value="Genomic_DNA"/>
</dbReference>
<accession>A0A3S0VDH2</accession>
<protein>
    <recommendedName>
        <fullName evidence="4">Type I-C CRISPR-associated protein Cas8c/Csd1</fullName>
    </recommendedName>
</protein>
<reference evidence="2 3" key="1">
    <citation type="submission" date="2018-12" db="EMBL/GenBank/DDBJ databases">
        <authorList>
            <person name="Yang Y."/>
        </authorList>
    </citation>
    <scope>NUCLEOTIDE SEQUENCE [LARGE SCALE GENOMIC DNA]</scope>
    <source>
        <strain evidence="2 3">GSF71</strain>
    </source>
</reference>
<comment type="caution">
    <text evidence="2">The sequence shown here is derived from an EMBL/GenBank/DDBJ whole genome shotgun (WGS) entry which is preliminary data.</text>
</comment>
<organism evidence="2 3">
    <name type="scientific">Azospirillum doebereinerae</name>
    <dbReference type="NCBI Taxonomy" id="92933"/>
    <lineage>
        <taxon>Bacteria</taxon>
        <taxon>Pseudomonadati</taxon>
        <taxon>Pseudomonadota</taxon>
        <taxon>Alphaproteobacteria</taxon>
        <taxon>Rhodospirillales</taxon>
        <taxon>Azospirillaceae</taxon>
        <taxon>Azospirillum</taxon>
    </lineage>
</organism>